<evidence type="ECO:0000313" key="3">
    <source>
        <dbReference type="Proteomes" id="UP001142489"/>
    </source>
</evidence>
<keyword evidence="1" id="KW-1133">Transmembrane helix</keyword>
<evidence type="ECO:0000256" key="1">
    <source>
        <dbReference type="SAM" id="Phobius"/>
    </source>
</evidence>
<dbReference type="Pfam" id="PF06522">
    <property type="entry name" value="B12D"/>
    <property type="match status" value="1"/>
</dbReference>
<feature type="transmembrane region" description="Helical" evidence="1">
    <location>
        <begin position="33"/>
        <end position="57"/>
    </location>
</feature>
<accession>A0A9Q0XMT4</accession>
<keyword evidence="1" id="KW-0812">Transmembrane</keyword>
<gene>
    <name evidence="2" type="ORF">JRQ81_003825</name>
</gene>
<proteinExistence type="predicted"/>
<dbReference type="EMBL" id="JAPFRF010000011">
    <property type="protein sequence ID" value="KAJ7317663.1"/>
    <property type="molecule type" value="Genomic_DNA"/>
</dbReference>
<dbReference type="AlphaFoldDB" id="A0A9Q0XMT4"/>
<name>A0A9Q0XMT4_9SAUR</name>
<comment type="caution">
    <text evidence="2">The sequence shown here is derived from an EMBL/GenBank/DDBJ whole genome shotgun (WGS) entry which is preliminary data.</text>
</comment>
<keyword evidence="3" id="KW-1185">Reference proteome</keyword>
<sequence length="93" mass="10413">MRVQEASEPRPRTQSVPVRGRLLSARVLKAKPAIIIVIGVMGLGLGGGLFCLLRYAIYSPELSWNRKDSETSDEHTPKFLGLTEDYSTLKRNR</sequence>
<organism evidence="2 3">
    <name type="scientific">Phrynocephalus forsythii</name>
    <dbReference type="NCBI Taxonomy" id="171643"/>
    <lineage>
        <taxon>Eukaryota</taxon>
        <taxon>Metazoa</taxon>
        <taxon>Chordata</taxon>
        <taxon>Craniata</taxon>
        <taxon>Vertebrata</taxon>
        <taxon>Euteleostomi</taxon>
        <taxon>Lepidosauria</taxon>
        <taxon>Squamata</taxon>
        <taxon>Bifurcata</taxon>
        <taxon>Unidentata</taxon>
        <taxon>Episquamata</taxon>
        <taxon>Toxicofera</taxon>
        <taxon>Iguania</taxon>
        <taxon>Acrodonta</taxon>
        <taxon>Agamidae</taxon>
        <taxon>Agaminae</taxon>
        <taxon>Phrynocephalus</taxon>
    </lineage>
</organism>
<dbReference type="InterPro" id="IPR010530">
    <property type="entry name" value="B12D"/>
</dbReference>
<keyword evidence="1" id="KW-0472">Membrane</keyword>
<protein>
    <submittedName>
        <fullName evidence="2">Uncharacterized protein</fullName>
    </submittedName>
</protein>
<dbReference type="Proteomes" id="UP001142489">
    <property type="component" value="Unassembled WGS sequence"/>
</dbReference>
<evidence type="ECO:0000313" key="2">
    <source>
        <dbReference type="EMBL" id="KAJ7317663.1"/>
    </source>
</evidence>
<reference evidence="2" key="1">
    <citation type="journal article" date="2023" name="DNA Res.">
        <title>Chromosome-level genome assembly of Phrynocephalus forsythii using third-generation DNA sequencing and Hi-C analysis.</title>
        <authorList>
            <person name="Qi Y."/>
            <person name="Zhao W."/>
            <person name="Zhao Y."/>
            <person name="Niu C."/>
            <person name="Cao S."/>
            <person name="Zhang Y."/>
        </authorList>
    </citation>
    <scope>NUCLEOTIDE SEQUENCE</scope>
    <source>
        <tissue evidence="2">Muscle</tissue>
    </source>
</reference>
<dbReference type="OrthoDB" id="5511684at2759"/>